<dbReference type="GO" id="GO:0016705">
    <property type="term" value="F:oxidoreductase activity, acting on paired donors, with incorporation or reduction of molecular oxygen"/>
    <property type="evidence" value="ECO:0007669"/>
    <property type="project" value="InterPro"/>
</dbReference>
<keyword evidence="8 11" id="KW-0408">Iron</keyword>
<evidence type="ECO:0000256" key="3">
    <source>
        <dbReference type="ARBA" id="ARBA00022617"/>
    </source>
</evidence>
<dbReference type="Gene3D" id="1.10.630.10">
    <property type="entry name" value="Cytochrome P450"/>
    <property type="match status" value="1"/>
</dbReference>
<dbReference type="GO" id="GO:0020037">
    <property type="term" value="F:heme binding"/>
    <property type="evidence" value="ECO:0007669"/>
    <property type="project" value="InterPro"/>
</dbReference>
<reference evidence="13" key="1">
    <citation type="submission" date="2018-02" db="EMBL/GenBank/DDBJ databases">
        <title>Computaional analysis to select cytochrom P450 genes involving in onjisaponin biosynthesis of Polygala tenuifolia.</title>
        <authorList>
            <person name="Kim O.T."/>
            <person name="Jin M.L."/>
        </authorList>
    </citation>
    <scope>NUCLEOTIDE SEQUENCE</scope>
</reference>
<dbReference type="Pfam" id="PF00067">
    <property type="entry name" value="p450"/>
    <property type="match status" value="1"/>
</dbReference>
<evidence type="ECO:0000256" key="12">
    <source>
        <dbReference type="RuleBase" id="RU000461"/>
    </source>
</evidence>
<evidence type="ECO:0000313" key="13">
    <source>
        <dbReference type="EMBL" id="AYV88896.1"/>
    </source>
</evidence>
<dbReference type="PROSITE" id="PS00086">
    <property type="entry name" value="CYTOCHROME_P450"/>
    <property type="match status" value="1"/>
</dbReference>
<evidence type="ECO:0000256" key="9">
    <source>
        <dbReference type="ARBA" id="ARBA00023033"/>
    </source>
</evidence>
<evidence type="ECO:0000256" key="1">
    <source>
        <dbReference type="ARBA" id="ARBA00004167"/>
    </source>
</evidence>
<dbReference type="PANTHER" id="PTHR24282:SF211">
    <property type="entry name" value="CYTOCHROME P450-RELATED"/>
    <property type="match status" value="1"/>
</dbReference>
<accession>A0A3G5ANI8</accession>
<protein>
    <submittedName>
        <fullName evidence="13">Cytochrome P450 oxidase CYP721A57</fullName>
    </submittedName>
</protein>
<keyword evidence="4" id="KW-0812">Transmembrane</keyword>
<evidence type="ECO:0000256" key="8">
    <source>
        <dbReference type="ARBA" id="ARBA00023004"/>
    </source>
</evidence>
<evidence type="ECO:0000256" key="6">
    <source>
        <dbReference type="ARBA" id="ARBA00022989"/>
    </source>
</evidence>
<dbReference type="SUPFAM" id="SSF48264">
    <property type="entry name" value="Cytochrome P450"/>
    <property type="match status" value="1"/>
</dbReference>
<evidence type="ECO:0000256" key="4">
    <source>
        <dbReference type="ARBA" id="ARBA00022692"/>
    </source>
</evidence>
<keyword evidence="7 12" id="KW-0560">Oxidoreductase</keyword>
<dbReference type="GO" id="GO:0016020">
    <property type="term" value="C:membrane"/>
    <property type="evidence" value="ECO:0007669"/>
    <property type="project" value="UniProtKB-SubCell"/>
</dbReference>
<organism evidence="13">
    <name type="scientific">Polygala tenuifolia</name>
    <dbReference type="NCBI Taxonomy" id="355332"/>
    <lineage>
        <taxon>Eukaryota</taxon>
        <taxon>Viridiplantae</taxon>
        <taxon>Streptophyta</taxon>
        <taxon>Embryophyta</taxon>
        <taxon>Tracheophyta</taxon>
        <taxon>Spermatophyta</taxon>
        <taxon>Magnoliopsida</taxon>
        <taxon>eudicotyledons</taxon>
        <taxon>Gunneridae</taxon>
        <taxon>Pentapetalae</taxon>
        <taxon>rosids</taxon>
        <taxon>fabids</taxon>
        <taxon>Fabales</taxon>
        <taxon>Polygalaceae</taxon>
        <taxon>Polygala</taxon>
    </lineage>
</organism>
<dbReference type="InterPro" id="IPR017972">
    <property type="entry name" value="Cyt_P450_CS"/>
</dbReference>
<keyword evidence="5 11" id="KW-0479">Metal-binding</keyword>
<dbReference type="InterPro" id="IPR050665">
    <property type="entry name" value="Cytochrome_P450_Monooxygen"/>
</dbReference>
<comment type="cofactor">
    <cofactor evidence="11">
        <name>heme</name>
        <dbReference type="ChEBI" id="CHEBI:30413"/>
    </cofactor>
</comment>
<dbReference type="GO" id="GO:0004497">
    <property type="term" value="F:monooxygenase activity"/>
    <property type="evidence" value="ECO:0007669"/>
    <property type="project" value="UniProtKB-KW"/>
</dbReference>
<dbReference type="SMR" id="A0A3G5ANI8"/>
<comment type="subcellular location">
    <subcellularLocation>
        <location evidence="1">Membrane</location>
        <topology evidence="1">Single-pass membrane protein</topology>
    </subcellularLocation>
</comment>
<keyword evidence="3 11" id="KW-0349">Heme</keyword>
<dbReference type="PRINTS" id="PR00385">
    <property type="entry name" value="P450"/>
</dbReference>
<keyword evidence="6" id="KW-1133">Transmembrane helix</keyword>
<dbReference type="InterPro" id="IPR001128">
    <property type="entry name" value="Cyt_P450"/>
</dbReference>
<dbReference type="InterPro" id="IPR036396">
    <property type="entry name" value="Cyt_P450_sf"/>
</dbReference>
<keyword evidence="10" id="KW-0472">Membrane</keyword>
<evidence type="ECO:0000256" key="11">
    <source>
        <dbReference type="PIRSR" id="PIRSR602401-1"/>
    </source>
</evidence>
<proteinExistence type="evidence at transcript level"/>
<name>A0A3G5ANI8_9FABA</name>
<dbReference type="PANTHER" id="PTHR24282">
    <property type="entry name" value="CYTOCHROME P450 FAMILY MEMBER"/>
    <property type="match status" value="1"/>
</dbReference>
<evidence type="ECO:0000256" key="10">
    <source>
        <dbReference type="ARBA" id="ARBA00023136"/>
    </source>
</evidence>
<dbReference type="AlphaFoldDB" id="A0A3G5ANI8"/>
<comment type="similarity">
    <text evidence="2 12">Belongs to the cytochrome P450 family.</text>
</comment>
<evidence type="ECO:0000256" key="2">
    <source>
        <dbReference type="ARBA" id="ARBA00010617"/>
    </source>
</evidence>
<feature type="binding site" description="axial binding residue" evidence="11">
    <location>
        <position position="452"/>
    </location>
    <ligand>
        <name>heme</name>
        <dbReference type="ChEBI" id="CHEBI:30413"/>
    </ligand>
    <ligandPart>
        <name>Fe</name>
        <dbReference type="ChEBI" id="CHEBI:18248"/>
    </ligandPart>
</feature>
<evidence type="ECO:0000256" key="7">
    <source>
        <dbReference type="ARBA" id="ARBA00023002"/>
    </source>
</evidence>
<dbReference type="EMBL" id="MG934260">
    <property type="protein sequence ID" value="AYV88896.1"/>
    <property type="molecule type" value="mRNA"/>
</dbReference>
<evidence type="ECO:0000256" key="5">
    <source>
        <dbReference type="ARBA" id="ARBA00022723"/>
    </source>
</evidence>
<keyword evidence="9 12" id="KW-0503">Monooxygenase</keyword>
<dbReference type="InterPro" id="IPR002401">
    <property type="entry name" value="Cyt_P450_E_grp-I"/>
</dbReference>
<sequence>MMQFLLAAICIVGFYLTKFLYANWFIPWRIQRHFAKQGIKGPGYRLLVGNTTQIRAMYTEAQKKPMSLSHPHDIIHRVFPFYHKWAPVYGKIFLYWFGKKPRLLITDPDMIKDVLTNPSGCFGMIDIDPFVKLFFGDGLIGLNGEKWAKHRRIINHAFKTDKVKGWVSDIADSTHTIFKLWEKQRGDKEEFEIEVNKDIHSVSADIISRTSFGSNFEEGKRIFTLQEKQLGLISQALRTIYIPGFRFLPTKTNRDRWNLDEETRNAIQKLINTNRKIKENAKNLIGLLMSAYKNDEGVEEKLQDSEIIDECKNFYLAGKETSANLMTWVLISLAIDQEWQTKAREEVYQVLGDSTEPNWDQLSNLKIVTMIIQETLRLYPLSVTLTKQAHKDVTLKNINIPRGTQMHLAMIAVHHDPELWGENSTEFNPARFTEPRKHPGAYFPFGAGPKVCVGQTLAMVETKIVMSMMLRNYSFRLSPTYVHAPMHMMSLKPQHGAQLIFTKLRD</sequence>
<dbReference type="GO" id="GO:0005506">
    <property type="term" value="F:iron ion binding"/>
    <property type="evidence" value="ECO:0007669"/>
    <property type="project" value="InterPro"/>
</dbReference>
<dbReference type="PRINTS" id="PR00463">
    <property type="entry name" value="EP450I"/>
</dbReference>